<gene>
    <name evidence="12" type="ORF">KSX_60950</name>
</gene>
<keyword evidence="3" id="KW-0479">Metal-binding</keyword>
<evidence type="ECO:0000256" key="2">
    <source>
        <dbReference type="ARBA" id="ARBA00022670"/>
    </source>
</evidence>
<comment type="subcellular location">
    <subcellularLocation>
        <location evidence="8">Secreted</location>
    </subcellularLocation>
</comment>
<dbReference type="Proteomes" id="UP000612362">
    <property type="component" value="Unassembled WGS sequence"/>
</dbReference>
<name>A0A8J3I8E5_9CHLR</name>
<evidence type="ECO:0000313" key="12">
    <source>
        <dbReference type="EMBL" id="GHO47932.1"/>
    </source>
</evidence>
<dbReference type="Pfam" id="PF01447">
    <property type="entry name" value="Peptidase_M4"/>
    <property type="match status" value="1"/>
</dbReference>
<dbReference type="Gene3D" id="1.10.390.10">
    <property type="entry name" value="Neutral Protease Domain 2"/>
    <property type="match status" value="1"/>
</dbReference>
<comment type="function">
    <text evidence="8">Extracellular zinc metalloprotease.</text>
</comment>
<dbReference type="Gene3D" id="3.10.170.10">
    <property type="match status" value="1"/>
</dbReference>
<evidence type="ECO:0000256" key="1">
    <source>
        <dbReference type="ARBA" id="ARBA00009388"/>
    </source>
</evidence>
<evidence type="ECO:0000256" key="3">
    <source>
        <dbReference type="ARBA" id="ARBA00022723"/>
    </source>
</evidence>
<dbReference type="Pfam" id="PF02868">
    <property type="entry name" value="Peptidase_M4_C"/>
    <property type="match status" value="1"/>
</dbReference>
<sequence length="364" mass="40471">MQQHIPRHSRYGIVPPYILYSIANRGTRTQRQHALRALQVALSTHPTRQAAGRRRSIQRTQSPTPRRTIYDAHHSGRLPGKIVRKEGQAIGSDSATNEAYDGLGWSYRLYQQKFGRNSIDNQGQTLKATVHYSSDYNNAFWDERSKRVVFGDGDGDLFRRFTVAIEVIGHELTHGITAYEADLDYKGQSGALNESISDVFGSLIKQFSRGQTADQADWLIGEGLFTHKVQGVALRSLKAPGTAYNDPILGQDPQPATMDGYIEIEDDDGGVHTNSGIPNHAFYLVATALGGYAWEKAGHIWYKAMTDSAMGPQTTFKDFANLTLKQAERLQGDEGKEREAVQQAWEAVKVLPHKHTSNEESAAD</sequence>
<feature type="domain" description="Peptidase M4" evidence="10">
    <location>
        <begin position="67"/>
        <end position="177"/>
    </location>
</feature>
<comment type="caution">
    <text evidence="12">The sequence shown here is derived from an EMBL/GenBank/DDBJ whole genome shotgun (WGS) entry which is preliminary data.</text>
</comment>
<evidence type="ECO:0000259" key="11">
    <source>
        <dbReference type="Pfam" id="PF02868"/>
    </source>
</evidence>
<organism evidence="12 13">
    <name type="scientific">Ktedonospora formicarum</name>
    <dbReference type="NCBI Taxonomy" id="2778364"/>
    <lineage>
        <taxon>Bacteria</taxon>
        <taxon>Bacillati</taxon>
        <taxon>Chloroflexota</taxon>
        <taxon>Ktedonobacteria</taxon>
        <taxon>Ktedonobacterales</taxon>
        <taxon>Ktedonobacteraceae</taxon>
        <taxon>Ktedonospora</taxon>
    </lineage>
</organism>
<dbReference type="PANTHER" id="PTHR43579">
    <property type="match status" value="1"/>
</dbReference>
<dbReference type="EC" id="3.4.24.-" evidence="8"/>
<evidence type="ECO:0000256" key="8">
    <source>
        <dbReference type="RuleBase" id="RU366073"/>
    </source>
</evidence>
<evidence type="ECO:0000313" key="13">
    <source>
        <dbReference type="Proteomes" id="UP000612362"/>
    </source>
</evidence>
<feature type="region of interest" description="Disordered" evidence="9">
    <location>
        <begin position="44"/>
        <end position="68"/>
    </location>
</feature>
<evidence type="ECO:0000256" key="9">
    <source>
        <dbReference type="SAM" id="MobiDB-lite"/>
    </source>
</evidence>
<reference evidence="12" key="1">
    <citation type="submission" date="2020-10" db="EMBL/GenBank/DDBJ databases">
        <title>Taxonomic study of unclassified bacteria belonging to the class Ktedonobacteria.</title>
        <authorList>
            <person name="Yabe S."/>
            <person name="Wang C.M."/>
            <person name="Zheng Y."/>
            <person name="Sakai Y."/>
            <person name="Cavaletti L."/>
            <person name="Monciardini P."/>
            <person name="Donadio S."/>
        </authorList>
    </citation>
    <scope>NUCLEOTIDE SEQUENCE</scope>
    <source>
        <strain evidence="12">SOSP1-1</strain>
    </source>
</reference>
<feature type="active site" description="Proton donor" evidence="7">
    <location>
        <position position="272"/>
    </location>
</feature>
<evidence type="ECO:0000256" key="5">
    <source>
        <dbReference type="ARBA" id="ARBA00022833"/>
    </source>
</evidence>
<accession>A0A8J3I8E5</accession>
<dbReference type="InterPro" id="IPR027268">
    <property type="entry name" value="Peptidase_M4/M1_CTD_sf"/>
</dbReference>
<dbReference type="GO" id="GO:0046872">
    <property type="term" value="F:metal ion binding"/>
    <property type="evidence" value="ECO:0007669"/>
    <property type="project" value="UniProtKB-UniRule"/>
</dbReference>
<dbReference type="RefSeq" id="WP_220197157.1">
    <property type="nucleotide sequence ID" value="NZ_BNJF01000003.1"/>
</dbReference>
<comment type="cofactor">
    <cofactor evidence="8">
        <name>Zn(2+)</name>
        <dbReference type="ChEBI" id="CHEBI:29105"/>
    </cofactor>
</comment>
<dbReference type="AlphaFoldDB" id="A0A8J3I8E5"/>
<dbReference type="InterPro" id="IPR023612">
    <property type="entry name" value="Peptidase_M4"/>
</dbReference>
<dbReference type="GO" id="GO:0006508">
    <property type="term" value="P:proteolysis"/>
    <property type="evidence" value="ECO:0007669"/>
    <property type="project" value="UniProtKB-KW"/>
</dbReference>
<dbReference type="GO" id="GO:0005576">
    <property type="term" value="C:extracellular region"/>
    <property type="evidence" value="ECO:0007669"/>
    <property type="project" value="UniProtKB-SubCell"/>
</dbReference>
<dbReference type="EMBL" id="BNJF01000003">
    <property type="protein sequence ID" value="GHO47932.1"/>
    <property type="molecule type" value="Genomic_DNA"/>
</dbReference>
<dbReference type="PANTHER" id="PTHR43579:SF1">
    <property type="entry name" value="NEUTRAL METALLOPROTEINASE"/>
    <property type="match status" value="1"/>
</dbReference>
<dbReference type="InterPro" id="IPR013856">
    <property type="entry name" value="Peptidase_M4_domain"/>
</dbReference>
<keyword evidence="4 8" id="KW-0378">Hydrolase</keyword>
<dbReference type="CDD" id="cd09597">
    <property type="entry name" value="M4_TLP"/>
    <property type="match status" value="1"/>
</dbReference>
<keyword evidence="13" id="KW-1185">Reference proteome</keyword>
<protein>
    <recommendedName>
        <fullName evidence="8">Neutral metalloproteinase</fullName>
        <ecNumber evidence="8">3.4.24.-</ecNumber>
    </recommendedName>
</protein>
<dbReference type="GO" id="GO:0004222">
    <property type="term" value="F:metalloendopeptidase activity"/>
    <property type="evidence" value="ECO:0007669"/>
    <property type="project" value="UniProtKB-UniRule"/>
</dbReference>
<proteinExistence type="inferred from homology"/>
<dbReference type="InterPro" id="IPR001570">
    <property type="entry name" value="Peptidase_M4_C_domain"/>
</dbReference>
<dbReference type="InterPro" id="IPR052759">
    <property type="entry name" value="Metalloprotease_M4"/>
</dbReference>
<keyword evidence="2 8" id="KW-0645">Protease</keyword>
<evidence type="ECO:0000256" key="6">
    <source>
        <dbReference type="ARBA" id="ARBA00023049"/>
    </source>
</evidence>
<keyword evidence="5 8" id="KW-0862">Zinc</keyword>
<feature type="active site" evidence="7">
    <location>
        <position position="171"/>
    </location>
</feature>
<evidence type="ECO:0000256" key="4">
    <source>
        <dbReference type="ARBA" id="ARBA00022801"/>
    </source>
</evidence>
<evidence type="ECO:0000259" key="10">
    <source>
        <dbReference type="Pfam" id="PF01447"/>
    </source>
</evidence>
<dbReference type="SUPFAM" id="SSF55486">
    <property type="entry name" value="Metalloproteases ('zincins'), catalytic domain"/>
    <property type="match status" value="1"/>
</dbReference>
<dbReference type="PRINTS" id="PR00730">
    <property type="entry name" value="THERMOLYSIN"/>
</dbReference>
<feature type="domain" description="Peptidase M4 C-terminal" evidence="11">
    <location>
        <begin position="181"/>
        <end position="350"/>
    </location>
</feature>
<evidence type="ECO:0000256" key="7">
    <source>
        <dbReference type="PIRSR" id="PIRSR623612-1"/>
    </source>
</evidence>
<keyword evidence="8" id="KW-0964">Secreted</keyword>
<comment type="similarity">
    <text evidence="1 8">Belongs to the peptidase M4 family.</text>
</comment>
<keyword evidence="6 8" id="KW-0482">Metalloprotease</keyword>